<dbReference type="InterPro" id="IPR007624">
    <property type="entry name" value="RNA_pol_sigma70_r3"/>
</dbReference>
<dbReference type="Pfam" id="PF04545">
    <property type="entry name" value="Sigma70_r4"/>
    <property type="match status" value="1"/>
</dbReference>
<evidence type="ECO:0000256" key="5">
    <source>
        <dbReference type="SAM" id="MobiDB-lite"/>
    </source>
</evidence>
<evidence type="ECO:0000256" key="2">
    <source>
        <dbReference type="ARBA" id="ARBA00023082"/>
    </source>
</evidence>
<evidence type="ECO:0000259" key="6">
    <source>
        <dbReference type="Pfam" id="PF04539"/>
    </source>
</evidence>
<dbReference type="InterPro" id="IPR007630">
    <property type="entry name" value="RNA_pol_sigma70_r4"/>
</dbReference>
<dbReference type="NCBIfam" id="TIGR02937">
    <property type="entry name" value="sigma70-ECF"/>
    <property type="match status" value="1"/>
</dbReference>
<dbReference type="RefSeq" id="WP_231917119.1">
    <property type="nucleotide sequence ID" value="NZ_LT629757.1"/>
</dbReference>
<dbReference type="CDD" id="cd06171">
    <property type="entry name" value="Sigma70_r4"/>
    <property type="match status" value="1"/>
</dbReference>
<evidence type="ECO:0000259" key="8">
    <source>
        <dbReference type="Pfam" id="PF04545"/>
    </source>
</evidence>
<protein>
    <submittedName>
        <fullName evidence="9">RNA polymerase sigma-B factor</fullName>
    </submittedName>
</protein>
<dbReference type="GO" id="GO:0003677">
    <property type="term" value="F:DNA binding"/>
    <property type="evidence" value="ECO:0007669"/>
    <property type="project" value="UniProtKB-KW"/>
</dbReference>
<evidence type="ECO:0000256" key="3">
    <source>
        <dbReference type="ARBA" id="ARBA00023125"/>
    </source>
</evidence>
<gene>
    <name evidence="9" type="ORF">SAMN04488570_1771</name>
</gene>
<keyword evidence="10" id="KW-1185">Reference proteome</keyword>
<dbReference type="InterPro" id="IPR014284">
    <property type="entry name" value="RNA_pol_sigma-70_dom"/>
</dbReference>
<dbReference type="SUPFAM" id="SSF88946">
    <property type="entry name" value="Sigma2 domain of RNA polymerase sigma factors"/>
    <property type="match status" value="1"/>
</dbReference>
<dbReference type="STRING" id="642780.SAMN04488570_1771"/>
<dbReference type="PANTHER" id="PTHR30385:SF4">
    <property type="entry name" value="RNA POLYMERASE SIGMA-E FACTOR"/>
    <property type="match status" value="1"/>
</dbReference>
<reference evidence="10" key="1">
    <citation type="submission" date="2016-10" db="EMBL/GenBank/DDBJ databases">
        <authorList>
            <person name="Varghese N."/>
            <person name="Submissions S."/>
        </authorList>
    </citation>
    <scope>NUCLEOTIDE SEQUENCE [LARGE SCALE GENOMIC DNA]</scope>
    <source>
        <strain evidence="10">DSM 22127</strain>
    </source>
</reference>
<evidence type="ECO:0000313" key="9">
    <source>
        <dbReference type="EMBL" id="SDS38968.1"/>
    </source>
</evidence>
<dbReference type="EMBL" id="LT629757">
    <property type="protein sequence ID" value="SDS38968.1"/>
    <property type="molecule type" value="Genomic_DNA"/>
</dbReference>
<feature type="compositionally biased region" description="Low complexity" evidence="5">
    <location>
        <begin position="64"/>
        <end position="103"/>
    </location>
</feature>
<keyword evidence="1" id="KW-0805">Transcription regulation</keyword>
<dbReference type="PRINTS" id="PR00046">
    <property type="entry name" value="SIGMA70FCT"/>
</dbReference>
<dbReference type="InterPro" id="IPR036388">
    <property type="entry name" value="WH-like_DNA-bd_sf"/>
</dbReference>
<name>A0A1H1RTB3_9ACTN</name>
<dbReference type="InterPro" id="IPR007627">
    <property type="entry name" value="RNA_pol_sigma70_r2"/>
</dbReference>
<keyword evidence="2" id="KW-0731">Sigma factor</keyword>
<feature type="domain" description="RNA polymerase sigma-70 region 4" evidence="8">
    <location>
        <begin position="296"/>
        <end position="345"/>
    </location>
</feature>
<evidence type="ECO:0000313" key="10">
    <source>
        <dbReference type="Proteomes" id="UP000198859"/>
    </source>
</evidence>
<dbReference type="AlphaFoldDB" id="A0A1H1RTB3"/>
<dbReference type="Gene3D" id="1.10.10.10">
    <property type="entry name" value="Winged helix-like DNA-binding domain superfamily/Winged helix DNA-binding domain"/>
    <property type="match status" value="2"/>
</dbReference>
<feature type="compositionally biased region" description="Low complexity" evidence="5">
    <location>
        <begin position="1"/>
        <end position="13"/>
    </location>
</feature>
<dbReference type="InterPro" id="IPR000943">
    <property type="entry name" value="RNA_pol_sigma70"/>
</dbReference>
<dbReference type="Pfam" id="PF04542">
    <property type="entry name" value="Sigma70_r2"/>
    <property type="match status" value="1"/>
</dbReference>
<dbReference type="InterPro" id="IPR013325">
    <property type="entry name" value="RNA_pol_sigma_r2"/>
</dbReference>
<feature type="domain" description="RNA polymerase sigma-70 region 3" evidence="6">
    <location>
        <begin position="213"/>
        <end position="284"/>
    </location>
</feature>
<feature type="domain" description="RNA polymerase sigma-70 region 2" evidence="7">
    <location>
        <begin position="134"/>
        <end position="200"/>
    </location>
</feature>
<keyword evidence="3" id="KW-0238">DNA-binding</keyword>
<dbReference type="Proteomes" id="UP000198859">
    <property type="component" value="Chromosome I"/>
</dbReference>
<dbReference type="SUPFAM" id="SSF88659">
    <property type="entry name" value="Sigma3 and sigma4 domains of RNA polymerase sigma factors"/>
    <property type="match status" value="2"/>
</dbReference>
<evidence type="ECO:0000256" key="1">
    <source>
        <dbReference type="ARBA" id="ARBA00023015"/>
    </source>
</evidence>
<organism evidence="9 10">
    <name type="scientific">Nocardioides scoriae</name>
    <dbReference type="NCBI Taxonomy" id="642780"/>
    <lineage>
        <taxon>Bacteria</taxon>
        <taxon>Bacillati</taxon>
        <taxon>Actinomycetota</taxon>
        <taxon>Actinomycetes</taxon>
        <taxon>Propionibacteriales</taxon>
        <taxon>Nocardioidaceae</taxon>
        <taxon>Nocardioides</taxon>
    </lineage>
</organism>
<sequence>MTATVPSSSGPPLTTSPPRSPSHEAHSFDASDVVDLVDAQDADAQDLQSRAASEQQLDTPGSEPTATAADDVDATPGDGAGPTPATSGRSSRISAARSSASAARTERTRELFTRALEPMSEAERQVLLDEVIVLHLDLAHSEAKRYRSRGVPLDDLQQVAALALTKATNGYDVTTGHNFLSYAVPTIRGELRKHFRDHGWMIRPPRRIQELQARINVADAELANELGRSPQPQEIADRLGDDVEQVIEALSSDGCFVPASLDHPAGGDGLTSLGDLLPLDDLDHQASEARMVLQPVLQHLSERDRQILALRFYDGLTQREIAGRIGVTQMQVSRLLTRILGQLRNDVGELRDE</sequence>
<dbReference type="GO" id="GO:0006352">
    <property type="term" value="P:DNA-templated transcription initiation"/>
    <property type="evidence" value="ECO:0007669"/>
    <property type="project" value="InterPro"/>
</dbReference>
<accession>A0A1H1RTB3</accession>
<dbReference type="GO" id="GO:0016987">
    <property type="term" value="F:sigma factor activity"/>
    <property type="evidence" value="ECO:0007669"/>
    <property type="project" value="UniProtKB-KW"/>
</dbReference>
<keyword evidence="4" id="KW-0804">Transcription</keyword>
<dbReference type="InterPro" id="IPR013324">
    <property type="entry name" value="RNA_pol_sigma_r3/r4-like"/>
</dbReference>
<dbReference type="PANTHER" id="PTHR30385">
    <property type="entry name" value="SIGMA FACTOR F FLAGELLAR"/>
    <property type="match status" value="1"/>
</dbReference>
<dbReference type="Gene3D" id="1.20.120.1810">
    <property type="match status" value="1"/>
</dbReference>
<feature type="region of interest" description="Disordered" evidence="5">
    <location>
        <begin position="1"/>
        <end position="106"/>
    </location>
</feature>
<proteinExistence type="predicted"/>
<dbReference type="Pfam" id="PF04539">
    <property type="entry name" value="Sigma70_r3"/>
    <property type="match status" value="1"/>
</dbReference>
<evidence type="ECO:0000259" key="7">
    <source>
        <dbReference type="Pfam" id="PF04542"/>
    </source>
</evidence>
<evidence type="ECO:0000256" key="4">
    <source>
        <dbReference type="ARBA" id="ARBA00023163"/>
    </source>
</evidence>